<comment type="caution">
    <text evidence="2">The sequence shown here is derived from an EMBL/GenBank/DDBJ whole genome shotgun (WGS) entry which is preliminary data.</text>
</comment>
<keyword evidence="3" id="KW-1185">Reference proteome</keyword>
<dbReference type="GO" id="GO:0006885">
    <property type="term" value="P:regulation of pH"/>
    <property type="evidence" value="ECO:0007669"/>
    <property type="project" value="InterPro"/>
</dbReference>
<dbReference type="PRINTS" id="PR01086">
    <property type="entry name" value="NAHEXCHNGR2"/>
</dbReference>
<proteinExistence type="predicted"/>
<dbReference type="GO" id="GO:0015385">
    <property type="term" value="F:sodium:proton antiporter activity"/>
    <property type="evidence" value="ECO:0007669"/>
    <property type="project" value="InterPro"/>
</dbReference>
<organism evidence="2 3">
    <name type="scientific">Cnephaeus nilssonii</name>
    <name type="common">Northern bat</name>
    <name type="synonym">Eptesicus nilssonii</name>
    <dbReference type="NCBI Taxonomy" id="3371016"/>
    <lineage>
        <taxon>Eukaryota</taxon>
        <taxon>Metazoa</taxon>
        <taxon>Chordata</taxon>
        <taxon>Craniata</taxon>
        <taxon>Vertebrata</taxon>
        <taxon>Euteleostomi</taxon>
        <taxon>Mammalia</taxon>
        <taxon>Eutheria</taxon>
        <taxon>Laurasiatheria</taxon>
        <taxon>Chiroptera</taxon>
        <taxon>Yangochiroptera</taxon>
        <taxon>Vespertilionidae</taxon>
        <taxon>Cnephaeus</taxon>
    </lineage>
</organism>
<feature type="compositionally biased region" description="Basic and acidic residues" evidence="1">
    <location>
        <begin position="66"/>
        <end position="82"/>
    </location>
</feature>
<feature type="compositionally biased region" description="Low complexity" evidence="1">
    <location>
        <begin position="33"/>
        <end position="42"/>
    </location>
</feature>
<gene>
    <name evidence="2" type="ORF">QTO34_012825</name>
</gene>
<evidence type="ECO:0000313" key="3">
    <source>
        <dbReference type="Proteomes" id="UP001177744"/>
    </source>
</evidence>
<dbReference type="InterPro" id="IPR001953">
    <property type="entry name" value="NHE-2/4"/>
</dbReference>
<protein>
    <submittedName>
        <fullName evidence="2">Uncharacterized protein</fullName>
    </submittedName>
</protein>
<evidence type="ECO:0000256" key="1">
    <source>
        <dbReference type="SAM" id="MobiDB-lite"/>
    </source>
</evidence>
<dbReference type="EMBL" id="JAULJE010000026">
    <property type="protein sequence ID" value="KAK1327680.1"/>
    <property type="molecule type" value="Genomic_DNA"/>
</dbReference>
<name>A0AA40HBH3_CNENI</name>
<feature type="region of interest" description="Disordered" evidence="1">
    <location>
        <begin position="1"/>
        <end position="82"/>
    </location>
</feature>
<dbReference type="GO" id="GO:0016020">
    <property type="term" value="C:membrane"/>
    <property type="evidence" value="ECO:0007669"/>
    <property type="project" value="InterPro"/>
</dbReference>
<reference evidence="2" key="1">
    <citation type="submission" date="2023-06" db="EMBL/GenBank/DDBJ databases">
        <title>Reference genome for the Northern bat (Eptesicus nilssonii), a most northern bat species.</title>
        <authorList>
            <person name="Laine V.N."/>
            <person name="Pulliainen A.T."/>
            <person name="Lilley T.M."/>
        </authorList>
    </citation>
    <scope>NUCLEOTIDE SEQUENCE</scope>
    <source>
        <strain evidence="2">BLF_Eptnil</strain>
        <tissue evidence="2">Kidney</tissue>
    </source>
</reference>
<accession>A0AA40HBH3</accession>
<evidence type="ECO:0000313" key="2">
    <source>
        <dbReference type="EMBL" id="KAK1327680.1"/>
    </source>
</evidence>
<dbReference type="AlphaFoldDB" id="A0AA40HBH3"/>
<dbReference type="Proteomes" id="UP001177744">
    <property type="component" value="Unassembled WGS sequence"/>
</dbReference>
<sequence>MEWKNEVDIDAAGQPCTPAPHRREGATQTPGALRQPLLPHGQLGLGQEGPLTENQRPRPPPRLVRRASEPGGRKARWGAERP</sequence>